<dbReference type="Gene3D" id="3.40.50.720">
    <property type="entry name" value="NAD(P)-binding Rossmann-like Domain"/>
    <property type="match status" value="1"/>
</dbReference>
<keyword evidence="6" id="KW-1185">Reference proteome</keyword>
<dbReference type="OrthoDB" id="5242868at2"/>
<gene>
    <name evidence="5" type="ORF">PAI11_38670</name>
</gene>
<proteinExistence type="inferred from homology"/>
<dbReference type="SUPFAM" id="SSF51735">
    <property type="entry name" value="NAD(P)-binding Rossmann-fold domains"/>
    <property type="match status" value="1"/>
</dbReference>
<keyword evidence="2" id="KW-0560">Oxidoreductase</keyword>
<dbReference type="InterPro" id="IPR036291">
    <property type="entry name" value="NAD(P)-bd_dom_sf"/>
</dbReference>
<dbReference type="Pfam" id="PF00106">
    <property type="entry name" value="adh_short"/>
    <property type="match status" value="1"/>
</dbReference>
<dbReference type="GO" id="GO:0016491">
    <property type="term" value="F:oxidoreductase activity"/>
    <property type="evidence" value="ECO:0007669"/>
    <property type="project" value="UniProtKB-KW"/>
</dbReference>
<accession>H0EAJ3</accession>
<comment type="similarity">
    <text evidence="1 3">Belongs to the short-chain dehydrogenases/reductases (SDR) family.</text>
</comment>
<dbReference type="AlphaFoldDB" id="H0EAJ3"/>
<evidence type="ECO:0000256" key="3">
    <source>
        <dbReference type="RuleBase" id="RU000363"/>
    </source>
</evidence>
<dbReference type="Proteomes" id="UP000005143">
    <property type="component" value="Unassembled WGS sequence"/>
</dbReference>
<dbReference type="EMBL" id="AGUD01000295">
    <property type="protein sequence ID" value="EHN09320.1"/>
    <property type="molecule type" value="Genomic_DNA"/>
</dbReference>
<dbReference type="PRINTS" id="PR00081">
    <property type="entry name" value="GDHRDH"/>
</dbReference>
<feature type="domain" description="Ketoreductase" evidence="4">
    <location>
        <begin position="5"/>
        <end position="183"/>
    </location>
</feature>
<dbReference type="PANTHER" id="PTHR44169:SF6">
    <property type="entry name" value="NADPH-DEPENDENT 1-ACYLDIHYDROXYACETONE PHOSPHATE REDUCTASE"/>
    <property type="match status" value="1"/>
</dbReference>
<dbReference type="PANTHER" id="PTHR44169">
    <property type="entry name" value="NADPH-DEPENDENT 1-ACYLDIHYDROXYACETONE PHOSPHATE REDUCTASE"/>
    <property type="match status" value="1"/>
</dbReference>
<sequence>MADAGAVLITGCSTGIGRATAERLADRGHVVYATARRPESIADLAERGCQVLALDVTDEASMAAAVDRVVEERGAVGALVNNAGYSQSGAIESVPLDAARSQFETNVFGLMRMCQLALPSMRAAGRGRIVNISSMGANLVFPGGGIYHATKYAVDALSDALRFEVKGFGVDVVIVQPGAIRTQFAAAAKAHMPGDVAGDDPYASFNAAVERLTAEAYEKQPMKLFGGPPERVAKVVERAITTARPRIRYRVTPSAHLLIAQRRLMTARMWDAFVGTQFPRPGRS</sequence>
<reference evidence="5 6" key="1">
    <citation type="journal article" date="2013" name="Biodegradation">
        <title>Quantitative proteomic analysis of ibuprofen-degrading Patulibacter sp. strain I11.</title>
        <authorList>
            <person name="Almeida B."/>
            <person name="Kjeldal H."/>
            <person name="Lolas I."/>
            <person name="Knudsen A.D."/>
            <person name="Carvalho G."/>
            <person name="Nielsen K.L."/>
            <person name="Barreto Crespo M.T."/>
            <person name="Stensballe A."/>
            <person name="Nielsen J.L."/>
        </authorList>
    </citation>
    <scope>NUCLEOTIDE SEQUENCE [LARGE SCALE GENOMIC DNA]</scope>
    <source>
        <strain evidence="5 6">I11</strain>
    </source>
</reference>
<dbReference type="CDD" id="cd05374">
    <property type="entry name" value="17beta-HSD-like_SDR_c"/>
    <property type="match status" value="1"/>
</dbReference>
<dbReference type="PRINTS" id="PR00080">
    <property type="entry name" value="SDRFAMILY"/>
</dbReference>
<dbReference type="InterPro" id="IPR002347">
    <property type="entry name" value="SDR_fam"/>
</dbReference>
<dbReference type="SMART" id="SM00822">
    <property type="entry name" value="PKS_KR"/>
    <property type="match status" value="1"/>
</dbReference>
<name>H0EAJ3_9ACTN</name>
<evidence type="ECO:0000313" key="5">
    <source>
        <dbReference type="EMBL" id="EHN09320.1"/>
    </source>
</evidence>
<protein>
    <submittedName>
        <fullName evidence="5">Short-chain dehydrogenase/reductase family enzyme</fullName>
    </submittedName>
</protein>
<evidence type="ECO:0000259" key="4">
    <source>
        <dbReference type="SMART" id="SM00822"/>
    </source>
</evidence>
<organism evidence="5 6">
    <name type="scientific">Patulibacter medicamentivorans</name>
    <dbReference type="NCBI Taxonomy" id="1097667"/>
    <lineage>
        <taxon>Bacteria</taxon>
        <taxon>Bacillati</taxon>
        <taxon>Actinomycetota</taxon>
        <taxon>Thermoleophilia</taxon>
        <taxon>Solirubrobacterales</taxon>
        <taxon>Patulibacteraceae</taxon>
        <taxon>Patulibacter</taxon>
    </lineage>
</organism>
<dbReference type="InterPro" id="IPR057326">
    <property type="entry name" value="KR_dom"/>
</dbReference>
<evidence type="ECO:0000256" key="2">
    <source>
        <dbReference type="ARBA" id="ARBA00023002"/>
    </source>
</evidence>
<dbReference type="RefSeq" id="WP_007578330.1">
    <property type="nucleotide sequence ID" value="NZ_AGUD01000295.1"/>
</dbReference>
<evidence type="ECO:0000256" key="1">
    <source>
        <dbReference type="ARBA" id="ARBA00006484"/>
    </source>
</evidence>
<evidence type="ECO:0000313" key="6">
    <source>
        <dbReference type="Proteomes" id="UP000005143"/>
    </source>
</evidence>
<comment type="caution">
    <text evidence="5">The sequence shown here is derived from an EMBL/GenBank/DDBJ whole genome shotgun (WGS) entry which is preliminary data.</text>
</comment>
<dbReference type="PATRIC" id="fig|1097667.3.peg.3832"/>